<proteinExistence type="predicted"/>
<protein>
    <submittedName>
        <fullName evidence="1">Uncharacterized protein</fullName>
    </submittedName>
</protein>
<dbReference type="AlphaFoldDB" id="A0A2V1CZF3"/>
<sequence length="274" mass="29476">MDNCPAAQNGITSGPGIRARDDRCLNSALELNASLSVTDKSTNIGRPVVGVKHNIDHAESAKFEGSCDANTEHRVCEAEDASYHADCGERLRGEEGEASDSVGYHNRIARRIRGRQCGHMEEVAVKSTIATVVSYKLTAATAVFGGWFSNAMNISISAKENAAARGSRWPARVPCDLGSLRSAASNPRLQLGAGARHMGLIGSISLNQNHAAGRCWRQRVTIPCAAGFCLAPYAPDPEPGFATVHLEGGSQKDMSFLVHRPRTVTHWKLWISWG</sequence>
<evidence type="ECO:0000313" key="1">
    <source>
        <dbReference type="EMBL" id="PVH91128.1"/>
    </source>
</evidence>
<evidence type="ECO:0000313" key="2">
    <source>
        <dbReference type="Proteomes" id="UP000244855"/>
    </source>
</evidence>
<organism evidence="1 2">
    <name type="scientific">Periconia macrospinosa</name>
    <dbReference type="NCBI Taxonomy" id="97972"/>
    <lineage>
        <taxon>Eukaryota</taxon>
        <taxon>Fungi</taxon>
        <taxon>Dikarya</taxon>
        <taxon>Ascomycota</taxon>
        <taxon>Pezizomycotina</taxon>
        <taxon>Dothideomycetes</taxon>
        <taxon>Pleosporomycetidae</taxon>
        <taxon>Pleosporales</taxon>
        <taxon>Massarineae</taxon>
        <taxon>Periconiaceae</taxon>
        <taxon>Periconia</taxon>
    </lineage>
</organism>
<dbReference type="EMBL" id="KZ805950">
    <property type="protein sequence ID" value="PVH91128.1"/>
    <property type="molecule type" value="Genomic_DNA"/>
</dbReference>
<keyword evidence="2" id="KW-1185">Reference proteome</keyword>
<name>A0A2V1CZF3_9PLEO</name>
<dbReference type="Proteomes" id="UP000244855">
    <property type="component" value="Unassembled WGS sequence"/>
</dbReference>
<reference evidence="1 2" key="1">
    <citation type="journal article" date="2018" name="Sci. Rep.">
        <title>Comparative genomics provides insights into the lifestyle and reveals functional heterogeneity of dark septate endophytic fungi.</title>
        <authorList>
            <person name="Knapp D.G."/>
            <person name="Nemeth J.B."/>
            <person name="Barry K."/>
            <person name="Hainaut M."/>
            <person name="Henrissat B."/>
            <person name="Johnson J."/>
            <person name="Kuo A."/>
            <person name="Lim J.H.P."/>
            <person name="Lipzen A."/>
            <person name="Nolan M."/>
            <person name="Ohm R.A."/>
            <person name="Tamas L."/>
            <person name="Grigoriev I.V."/>
            <person name="Spatafora J.W."/>
            <person name="Nagy L.G."/>
            <person name="Kovacs G.M."/>
        </authorList>
    </citation>
    <scope>NUCLEOTIDE SEQUENCE [LARGE SCALE GENOMIC DNA]</scope>
    <source>
        <strain evidence="1 2">DSE2036</strain>
    </source>
</reference>
<gene>
    <name evidence="1" type="ORF">DM02DRAFT_636322</name>
</gene>
<accession>A0A2V1CZF3</accession>